<dbReference type="InterPro" id="IPR007110">
    <property type="entry name" value="Ig-like_dom"/>
</dbReference>
<gene>
    <name evidence="8" type="ORF">NQ317_002251</name>
</gene>
<dbReference type="PROSITE" id="PS50835">
    <property type="entry name" value="IG_LIKE"/>
    <property type="match status" value="1"/>
</dbReference>
<dbReference type="SUPFAM" id="SSF48726">
    <property type="entry name" value="Immunoglobulin"/>
    <property type="match status" value="1"/>
</dbReference>
<name>A0ABQ9IXD0_9CUCU</name>
<comment type="caution">
    <text evidence="8">The sequence shown here is derived from an EMBL/GenBank/DDBJ whole genome shotgun (WGS) entry which is preliminary data.</text>
</comment>
<evidence type="ECO:0000256" key="5">
    <source>
        <dbReference type="ARBA" id="ARBA00023319"/>
    </source>
</evidence>
<keyword evidence="6" id="KW-1133">Transmembrane helix</keyword>
<dbReference type="EMBL" id="JAPWTJ010002002">
    <property type="protein sequence ID" value="KAJ8968414.1"/>
    <property type="molecule type" value="Genomic_DNA"/>
</dbReference>
<evidence type="ECO:0000313" key="8">
    <source>
        <dbReference type="EMBL" id="KAJ8968414.1"/>
    </source>
</evidence>
<dbReference type="Proteomes" id="UP001162164">
    <property type="component" value="Unassembled WGS sequence"/>
</dbReference>
<keyword evidence="2 6" id="KW-0472">Membrane</keyword>
<evidence type="ECO:0000256" key="3">
    <source>
        <dbReference type="ARBA" id="ARBA00023157"/>
    </source>
</evidence>
<dbReference type="InterPro" id="IPR051275">
    <property type="entry name" value="Cell_adhesion_signaling"/>
</dbReference>
<feature type="transmembrane region" description="Helical" evidence="6">
    <location>
        <begin position="281"/>
        <end position="301"/>
    </location>
</feature>
<proteinExistence type="predicted"/>
<organism evidence="8 9">
    <name type="scientific">Molorchus minor</name>
    <dbReference type="NCBI Taxonomy" id="1323400"/>
    <lineage>
        <taxon>Eukaryota</taxon>
        <taxon>Metazoa</taxon>
        <taxon>Ecdysozoa</taxon>
        <taxon>Arthropoda</taxon>
        <taxon>Hexapoda</taxon>
        <taxon>Insecta</taxon>
        <taxon>Pterygota</taxon>
        <taxon>Neoptera</taxon>
        <taxon>Endopterygota</taxon>
        <taxon>Coleoptera</taxon>
        <taxon>Polyphaga</taxon>
        <taxon>Cucujiformia</taxon>
        <taxon>Chrysomeloidea</taxon>
        <taxon>Cerambycidae</taxon>
        <taxon>Lamiinae</taxon>
        <taxon>Monochamini</taxon>
        <taxon>Molorchus</taxon>
    </lineage>
</organism>
<dbReference type="PANTHER" id="PTHR11640">
    <property type="entry name" value="NEPHRIN"/>
    <property type="match status" value="1"/>
</dbReference>
<evidence type="ECO:0000259" key="7">
    <source>
        <dbReference type="PROSITE" id="PS50835"/>
    </source>
</evidence>
<evidence type="ECO:0000256" key="1">
    <source>
        <dbReference type="ARBA" id="ARBA00004479"/>
    </source>
</evidence>
<keyword evidence="3" id="KW-1015">Disulfide bond</keyword>
<protein>
    <recommendedName>
        <fullName evidence="7">Ig-like domain-containing protein</fullName>
    </recommendedName>
</protein>
<dbReference type="Gene3D" id="2.60.40.10">
    <property type="entry name" value="Immunoglobulins"/>
    <property type="match status" value="2"/>
</dbReference>
<accession>A0ABQ9IXD0</accession>
<dbReference type="InterPro" id="IPR013162">
    <property type="entry name" value="CD80_C2-set"/>
</dbReference>
<keyword evidence="4" id="KW-0325">Glycoprotein</keyword>
<sequence>VSYEGLGLAAGHCGFTIGRVQEKNNGIIKCSLGIHSDATESVGTMTLVVAKAPRVPELQIRPGSDSPRMYKVDERLDASCVVRDGRPAANISWFLDDDPISDISLSMPTIKGFAKEDLLTKIQNFSKTLRASDNGRYLRCVAYHPAYPTGSEETKVLLDITFPPQESTDQLDKFGYQIGKEGLINVTFMANPKPQIQWQIGAEIIKEGESDSSGRIIAESVQSLGRGQYLANMRIAGINKRDTEKEYILTAYNNQGSETYKIRISTSPEPEGVDWAETGTIVGAVVAVLIIILLVSILIFAKTTGRWCFSGK</sequence>
<dbReference type="Pfam" id="PF08205">
    <property type="entry name" value="C2-set_2"/>
    <property type="match status" value="1"/>
</dbReference>
<reference evidence="8" key="1">
    <citation type="journal article" date="2023" name="Insect Mol. Biol.">
        <title>Genome sequencing provides insights into the evolution of gene families encoding plant cell wall-degrading enzymes in longhorned beetles.</title>
        <authorList>
            <person name="Shin N.R."/>
            <person name="Okamura Y."/>
            <person name="Kirsch R."/>
            <person name="Pauchet Y."/>
        </authorList>
    </citation>
    <scope>NUCLEOTIDE SEQUENCE</scope>
    <source>
        <strain evidence="8">MMC_N1</strain>
    </source>
</reference>
<feature type="domain" description="Ig-like" evidence="7">
    <location>
        <begin position="56"/>
        <end position="157"/>
    </location>
</feature>
<keyword evidence="5" id="KW-0393">Immunoglobulin domain</keyword>
<feature type="non-terminal residue" evidence="8">
    <location>
        <position position="1"/>
    </location>
</feature>
<dbReference type="InterPro" id="IPR013783">
    <property type="entry name" value="Ig-like_fold"/>
</dbReference>
<keyword evidence="9" id="KW-1185">Reference proteome</keyword>
<dbReference type="InterPro" id="IPR036179">
    <property type="entry name" value="Ig-like_dom_sf"/>
</dbReference>
<comment type="subcellular location">
    <subcellularLocation>
        <location evidence="1">Membrane</location>
        <topology evidence="1">Single-pass type I membrane protein</topology>
    </subcellularLocation>
</comment>
<evidence type="ECO:0000256" key="2">
    <source>
        <dbReference type="ARBA" id="ARBA00023136"/>
    </source>
</evidence>
<evidence type="ECO:0000256" key="4">
    <source>
        <dbReference type="ARBA" id="ARBA00023180"/>
    </source>
</evidence>
<evidence type="ECO:0000313" key="9">
    <source>
        <dbReference type="Proteomes" id="UP001162164"/>
    </source>
</evidence>
<evidence type="ECO:0000256" key="6">
    <source>
        <dbReference type="SAM" id="Phobius"/>
    </source>
</evidence>
<keyword evidence="6" id="KW-0812">Transmembrane</keyword>